<dbReference type="InterPro" id="IPR039722">
    <property type="entry name" value="Upf3"/>
</dbReference>
<evidence type="ECO:0000313" key="7">
    <source>
        <dbReference type="Proteomes" id="UP000278143"/>
    </source>
</evidence>
<dbReference type="GO" id="GO:0000184">
    <property type="term" value="P:nuclear-transcribed mRNA catabolic process, nonsense-mediated decay"/>
    <property type="evidence" value="ECO:0007669"/>
    <property type="project" value="UniProtKB-KW"/>
</dbReference>
<dbReference type="Gene3D" id="3.30.70.330">
    <property type="match status" value="1"/>
</dbReference>
<organism evidence="6 7">
    <name type="scientific">Syncephalis pseudoplumigaleata</name>
    <dbReference type="NCBI Taxonomy" id="1712513"/>
    <lineage>
        <taxon>Eukaryota</taxon>
        <taxon>Fungi</taxon>
        <taxon>Fungi incertae sedis</taxon>
        <taxon>Zoopagomycota</taxon>
        <taxon>Zoopagomycotina</taxon>
        <taxon>Zoopagomycetes</taxon>
        <taxon>Zoopagales</taxon>
        <taxon>Piptocephalidaceae</taxon>
        <taxon>Syncephalis</taxon>
    </lineage>
</organism>
<dbReference type="Proteomes" id="UP000278143">
    <property type="component" value="Unassembled WGS sequence"/>
</dbReference>
<evidence type="ECO:0000256" key="3">
    <source>
        <dbReference type="ARBA" id="ARBA00023161"/>
    </source>
</evidence>
<sequence length="62" mass="7334">AKENRYSRAYICFHTMEQMAEFHRGFDGHLFESYAIVEYAPYQKIPRERSKVDHHQGTIDAG</sequence>
<dbReference type="PANTHER" id="PTHR13112">
    <property type="entry name" value="UPF3 REGULATOR OF NONSENSE TRANSCRIPTS-LIKE PROTEIN"/>
    <property type="match status" value="1"/>
</dbReference>
<dbReference type="InterPro" id="IPR035979">
    <property type="entry name" value="RBD_domain_sf"/>
</dbReference>
<feature type="non-terminal residue" evidence="6">
    <location>
        <position position="1"/>
    </location>
</feature>
<dbReference type="SUPFAM" id="SSF54928">
    <property type="entry name" value="RNA-binding domain, RBD"/>
    <property type="match status" value="1"/>
</dbReference>
<feature type="non-terminal residue" evidence="6">
    <location>
        <position position="62"/>
    </location>
</feature>
<dbReference type="PANTHER" id="PTHR13112:SF0">
    <property type="entry name" value="FI21285P1"/>
    <property type="match status" value="1"/>
</dbReference>
<dbReference type="AlphaFoldDB" id="A0A4P9Z353"/>
<dbReference type="InterPro" id="IPR005120">
    <property type="entry name" value="UPF3_dom"/>
</dbReference>
<reference evidence="7" key="1">
    <citation type="journal article" date="2018" name="Nat. Microbiol.">
        <title>Leveraging single-cell genomics to expand the fungal tree of life.</title>
        <authorList>
            <person name="Ahrendt S.R."/>
            <person name="Quandt C.A."/>
            <person name="Ciobanu D."/>
            <person name="Clum A."/>
            <person name="Salamov A."/>
            <person name="Andreopoulos B."/>
            <person name="Cheng J.F."/>
            <person name="Woyke T."/>
            <person name="Pelin A."/>
            <person name="Henrissat B."/>
            <person name="Reynolds N.K."/>
            <person name="Benny G.L."/>
            <person name="Smith M.E."/>
            <person name="James T.Y."/>
            <person name="Grigoriev I.V."/>
        </authorList>
    </citation>
    <scope>NUCLEOTIDE SEQUENCE [LARGE SCALE GENOMIC DNA]</scope>
    <source>
        <strain evidence="7">Benny S71-1</strain>
    </source>
</reference>
<comment type="similarity">
    <text evidence="2">Belongs to the RENT3 family.</text>
</comment>
<name>A0A4P9Z353_9FUNG</name>
<evidence type="ECO:0000259" key="5">
    <source>
        <dbReference type="Pfam" id="PF03467"/>
    </source>
</evidence>
<dbReference type="InterPro" id="IPR012677">
    <property type="entry name" value="Nucleotide-bd_a/b_plait_sf"/>
</dbReference>
<dbReference type="OrthoDB" id="18087at2759"/>
<dbReference type="GO" id="GO:0005730">
    <property type="term" value="C:nucleolus"/>
    <property type="evidence" value="ECO:0007669"/>
    <property type="project" value="TreeGrafter"/>
</dbReference>
<evidence type="ECO:0000313" key="6">
    <source>
        <dbReference type="EMBL" id="RKP26977.1"/>
    </source>
</evidence>
<dbReference type="Pfam" id="PF03467">
    <property type="entry name" value="Smg4_UPF3"/>
    <property type="match status" value="1"/>
</dbReference>
<evidence type="ECO:0000256" key="2">
    <source>
        <dbReference type="ARBA" id="ARBA00005991"/>
    </source>
</evidence>
<comment type="subcellular location">
    <subcellularLocation>
        <location evidence="1">Nucleus</location>
    </subcellularLocation>
</comment>
<keyword evidence="7" id="KW-1185">Reference proteome</keyword>
<dbReference type="GO" id="GO:0045727">
    <property type="term" value="P:positive regulation of translation"/>
    <property type="evidence" value="ECO:0007669"/>
    <property type="project" value="TreeGrafter"/>
</dbReference>
<protein>
    <recommendedName>
        <fullName evidence="5">UPF3 domain-containing protein</fullName>
    </recommendedName>
</protein>
<gene>
    <name evidence="6" type="ORF">SYNPS1DRAFT_5328</name>
</gene>
<evidence type="ECO:0000256" key="1">
    <source>
        <dbReference type="ARBA" id="ARBA00004123"/>
    </source>
</evidence>
<keyword evidence="4" id="KW-0539">Nucleus</keyword>
<evidence type="ECO:0000256" key="4">
    <source>
        <dbReference type="ARBA" id="ARBA00023242"/>
    </source>
</evidence>
<feature type="domain" description="UPF3" evidence="5">
    <location>
        <begin position="2"/>
        <end position="60"/>
    </location>
</feature>
<proteinExistence type="inferred from homology"/>
<accession>A0A4P9Z353</accession>
<dbReference type="EMBL" id="KZ989295">
    <property type="protein sequence ID" value="RKP26977.1"/>
    <property type="molecule type" value="Genomic_DNA"/>
</dbReference>
<keyword evidence="3" id="KW-0866">Nonsense-mediated mRNA decay</keyword>
<dbReference type="GO" id="GO:0003729">
    <property type="term" value="F:mRNA binding"/>
    <property type="evidence" value="ECO:0007669"/>
    <property type="project" value="TreeGrafter"/>
</dbReference>
<dbReference type="GO" id="GO:0005737">
    <property type="term" value="C:cytoplasm"/>
    <property type="evidence" value="ECO:0007669"/>
    <property type="project" value="TreeGrafter"/>
</dbReference>